<dbReference type="Proteomes" id="UP001596044">
    <property type="component" value="Unassembled WGS sequence"/>
</dbReference>
<protein>
    <submittedName>
        <fullName evidence="1">DUF3231 family protein</fullName>
    </submittedName>
</protein>
<dbReference type="InterPro" id="IPR012347">
    <property type="entry name" value="Ferritin-like"/>
</dbReference>
<dbReference type="Gene3D" id="1.20.1260.10">
    <property type="match status" value="1"/>
</dbReference>
<gene>
    <name evidence="1" type="ORF">ACFPOG_26760</name>
</gene>
<proteinExistence type="predicted"/>
<keyword evidence="2" id="KW-1185">Reference proteome</keyword>
<name>A0ABW0KGV4_9BACL</name>
<dbReference type="InterPro" id="IPR021617">
    <property type="entry name" value="DUF3231"/>
</dbReference>
<evidence type="ECO:0000313" key="2">
    <source>
        <dbReference type="Proteomes" id="UP001596044"/>
    </source>
</evidence>
<reference evidence="2" key="1">
    <citation type="journal article" date="2019" name="Int. J. Syst. Evol. Microbiol.">
        <title>The Global Catalogue of Microorganisms (GCM) 10K type strain sequencing project: providing services to taxonomists for standard genome sequencing and annotation.</title>
        <authorList>
            <consortium name="The Broad Institute Genomics Platform"/>
            <consortium name="The Broad Institute Genome Sequencing Center for Infectious Disease"/>
            <person name="Wu L."/>
            <person name="Ma J."/>
        </authorList>
    </citation>
    <scope>NUCLEOTIDE SEQUENCE [LARGE SCALE GENOMIC DNA]</scope>
    <source>
        <strain evidence="2">KACC 11904</strain>
    </source>
</reference>
<sequence>MTNIVEAFIDVMKTFIDNEPKPPMHVGEVMTCWTYLTMLEEEKANVQIGLNTTTDEDLRRALQASMKLATEQAEKLKNFMLQEGVPLPPVSERKPDSAPEAVPMGVKLTDDEIANALSVKVVANYMMCATGAVESVRNDIGIMFAGFQVEKLQFGSSLKLMMRKRGWIKIPPYYLPSGLPQQSQQ</sequence>
<accession>A0ABW0KGV4</accession>
<dbReference type="RefSeq" id="WP_270879986.1">
    <property type="nucleotide sequence ID" value="NZ_JAQFVF010000027.1"/>
</dbReference>
<comment type="caution">
    <text evidence="1">The sequence shown here is derived from an EMBL/GenBank/DDBJ whole genome shotgun (WGS) entry which is preliminary data.</text>
</comment>
<evidence type="ECO:0000313" key="1">
    <source>
        <dbReference type="EMBL" id="MFC5451807.1"/>
    </source>
</evidence>
<dbReference type="EMBL" id="JBHSMJ010000040">
    <property type="protein sequence ID" value="MFC5451807.1"/>
    <property type="molecule type" value="Genomic_DNA"/>
</dbReference>
<organism evidence="1 2">
    <name type="scientific">Paenibacillus aestuarii</name>
    <dbReference type="NCBI Taxonomy" id="516965"/>
    <lineage>
        <taxon>Bacteria</taxon>
        <taxon>Bacillati</taxon>
        <taxon>Bacillota</taxon>
        <taxon>Bacilli</taxon>
        <taxon>Bacillales</taxon>
        <taxon>Paenibacillaceae</taxon>
        <taxon>Paenibacillus</taxon>
    </lineage>
</organism>
<dbReference type="Pfam" id="PF11553">
    <property type="entry name" value="DUF3231"/>
    <property type="match status" value="1"/>
</dbReference>